<evidence type="ECO:0000256" key="1">
    <source>
        <dbReference type="SAM" id="SignalP"/>
    </source>
</evidence>
<comment type="caution">
    <text evidence="2">The sequence shown here is derived from an EMBL/GenBank/DDBJ whole genome shotgun (WGS) entry which is preliminary data.</text>
</comment>
<proteinExistence type="predicted"/>
<dbReference type="AlphaFoldDB" id="A0A5C5U2C6"/>
<keyword evidence="1" id="KW-0732">Signal</keyword>
<dbReference type="InterPro" id="IPR019660">
    <property type="entry name" value="Put_sensory_transdc_reg_YbjN"/>
</dbReference>
<name>A0A5C5U2C6_9GAMM</name>
<keyword evidence="3" id="KW-1185">Reference proteome</keyword>
<evidence type="ECO:0000313" key="3">
    <source>
        <dbReference type="Proteomes" id="UP000315949"/>
    </source>
</evidence>
<protein>
    <submittedName>
        <fullName evidence="2">YbjN domain-containing protein</fullName>
    </submittedName>
</protein>
<accession>A0A5C5U2C6</accession>
<feature type="signal peptide" evidence="1">
    <location>
        <begin position="1"/>
        <end position="25"/>
    </location>
</feature>
<organism evidence="2 3">
    <name type="scientific">Luteimonas wenzhouensis</name>
    <dbReference type="NCBI Taxonomy" id="2599615"/>
    <lineage>
        <taxon>Bacteria</taxon>
        <taxon>Pseudomonadati</taxon>
        <taxon>Pseudomonadota</taxon>
        <taxon>Gammaproteobacteria</taxon>
        <taxon>Lysobacterales</taxon>
        <taxon>Lysobacteraceae</taxon>
        <taxon>Luteimonas</taxon>
    </lineage>
</organism>
<dbReference type="EMBL" id="VOHE01000003">
    <property type="protein sequence ID" value="TWT19645.1"/>
    <property type="molecule type" value="Genomic_DNA"/>
</dbReference>
<dbReference type="OrthoDB" id="5975793at2"/>
<feature type="chain" id="PRO_5022845079" evidence="1">
    <location>
        <begin position="26"/>
        <end position="157"/>
    </location>
</feature>
<dbReference type="Proteomes" id="UP000315949">
    <property type="component" value="Unassembled WGS sequence"/>
</dbReference>
<dbReference type="Pfam" id="PF10722">
    <property type="entry name" value="YbjN"/>
    <property type="match status" value="1"/>
</dbReference>
<sequence>MHLPGRRLLAALFAFALAAPQAATAQSLGTISGPQAAEVLAALGLSPELGRDRHGDPEIMFQQNGLTCRLNFFDCRNDRCGSLQLEVGLDLEAGTTPQVVNQYNRTYRYGRAYLDEDMDPYLLYDFELPHARVGEYLESQLGIFGTLLEHFTEAFGY</sequence>
<dbReference type="RefSeq" id="WP_146312237.1">
    <property type="nucleotide sequence ID" value="NZ_VOHE01000003.1"/>
</dbReference>
<gene>
    <name evidence="2" type="ORF">FQY79_07320</name>
</gene>
<reference evidence="2 3" key="1">
    <citation type="submission" date="2019-07" db="EMBL/GenBank/DDBJ databases">
        <title>Luteimonas sp. YD-1 nov., isolated from acidic soil.</title>
        <authorList>
            <person name="Zhou J."/>
        </authorList>
    </citation>
    <scope>NUCLEOTIDE SEQUENCE [LARGE SCALE GENOMIC DNA]</scope>
    <source>
        <strain evidence="2 3">YD-1</strain>
    </source>
</reference>
<evidence type="ECO:0000313" key="2">
    <source>
        <dbReference type="EMBL" id="TWT19645.1"/>
    </source>
</evidence>